<evidence type="ECO:0000256" key="3">
    <source>
        <dbReference type="ARBA" id="ARBA00022989"/>
    </source>
</evidence>
<feature type="transmembrane region" description="Helical" evidence="8">
    <location>
        <begin position="103"/>
        <end position="121"/>
    </location>
</feature>
<evidence type="ECO:0000256" key="6">
    <source>
        <dbReference type="ARBA" id="ARBA00023170"/>
    </source>
</evidence>
<dbReference type="InterPro" id="IPR017452">
    <property type="entry name" value="GPCR_Rhodpsn_7TM"/>
</dbReference>
<evidence type="ECO:0000259" key="9">
    <source>
        <dbReference type="PROSITE" id="PS50262"/>
    </source>
</evidence>
<dbReference type="InterPro" id="IPR050427">
    <property type="entry name" value="Olfactory_Receptors"/>
</dbReference>
<organism evidence="10 11">
    <name type="scientific">Pogona vitticeps</name>
    <name type="common">central bearded dragon</name>
    <dbReference type="NCBI Taxonomy" id="103695"/>
    <lineage>
        <taxon>Eukaryota</taxon>
        <taxon>Metazoa</taxon>
        <taxon>Chordata</taxon>
        <taxon>Craniata</taxon>
        <taxon>Vertebrata</taxon>
        <taxon>Euteleostomi</taxon>
        <taxon>Lepidosauria</taxon>
        <taxon>Squamata</taxon>
        <taxon>Bifurcata</taxon>
        <taxon>Unidentata</taxon>
        <taxon>Episquamata</taxon>
        <taxon>Toxicofera</taxon>
        <taxon>Iguania</taxon>
        <taxon>Acrodonta</taxon>
        <taxon>Agamidae</taxon>
        <taxon>Amphibolurinae</taxon>
        <taxon>Pogona</taxon>
    </lineage>
</organism>
<dbReference type="RefSeq" id="XP_020671340.2">
    <property type="nucleotide sequence ID" value="XM_020815681.2"/>
</dbReference>
<dbReference type="GO" id="GO:0004930">
    <property type="term" value="F:G protein-coupled receptor activity"/>
    <property type="evidence" value="ECO:0007669"/>
    <property type="project" value="UniProtKB-KW"/>
</dbReference>
<dbReference type="OrthoDB" id="6130476at2759"/>
<dbReference type="GO" id="GO:0004984">
    <property type="term" value="F:olfactory receptor activity"/>
    <property type="evidence" value="ECO:0007669"/>
    <property type="project" value="InterPro"/>
</dbReference>
<feature type="transmembrane region" description="Helical" evidence="8">
    <location>
        <begin position="271"/>
        <end position="290"/>
    </location>
</feature>
<feature type="domain" description="G-protein coupled receptors family 1 profile" evidence="9">
    <location>
        <begin position="42"/>
        <end position="288"/>
    </location>
</feature>
<feature type="transmembrane region" description="Helical" evidence="8">
    <location>
        <begin position="205"/>
        <end position="226"/>
    </location>
</feature>
<keyword evidence="2 8" id="KW-0812">Transmembrane</keyword>
<dbReference type="PRINTS" id="PR00245">
    <property type="entry name" value="OLFACTORYR"/>
</dbReference>
<dbReference type="KEGG" id="pvt:110091526"/>
<evidence type="ECO:0000256" key="7">
    <source>
        <dbReference type="ARBA" id="ARBA00023224"/>
    </source>
</evidence>
<name>A0A6J0VIG7_9SAUR</name>
<dbReference type="CDD" id="cd15936">
    <property type="entry name" value="7tmA_OR4D-like"/>
    <property type="match status" value="1"/>
</dbReference>
<evidence type="ECO:0000256" key="5">
    <source>
        <dbReference type="ARBA" id="ARBA00023136"/>
    </source>
</evidence>
<keyword evidence="10" id="KW-1185">Reference proteome</keyword>
<dbReference type="PANTHER" id="PTHR48002">
    <property type="entry name" value="OLFACTORY RECEPTOR"/>
    <property type="match status" value="1"/>
</dbReference>
<feature type="transmembrane region" description="Helical" evidence="8">
    <location>
        <begin position="133"/>
        <end position="159"/>
    </location>
</feature>
<dbReference type="GO" id="GO:0005886">
    <property type="term" value="C:plasma membrane"/>
    <property type="evidence" value="ECO:0007669"/>
    <property type="project" value="UniProtKB-SubCell"/>
</dbReference>
<keyword evidence="4" id="KW-0297">G-protein coupled receptor</keyword>
<dbReference type="InterPro" id="IPR000725">
    <property type="entry name" value="Olfact_rcpt"/>
</dbReference>
<comment type="subcellular location">
    <subcellularLocation>
        <location evidence="1">Membrane</location>
        <topology evidence="1">Multi-pass membrane protein</topology>
    </subcellularLocation>
</comment>
<protein>
    <submittedName>
        <fullName evidence="11">Olfactory receptor 4D1-like</fullName>
    </submittedName>
</protein>
<feature type="transmembrane region" description="Helical" evidence="8">
    <location>
        <begin position="238"/>
        <end position="259"/>
    </location>
</feature>
<dbReference type="GeneID" id="110091526"/>
<keyword evidence="6" id="KW-0675">Receptor</keyword>
<feature type="transmembrane region" description="Helical" evidence="8">
    <location>
        <begin position="26"/>
        <end position="48"/>
    </location>
</feature>
<keyword evidence="5 8" id="KW-0472">Membrane</keyword>
<keyword evidence="3 8" id="KW-1133">Transmembrane helix</keyword>
<dbReference type="Proteomes" id="UP001652642">
    <property type="component" value="Chromosome 6"/>
</dbReference>
<accession>A0A6J0VIG7</accession>
<dbReference type="PROSITE" id="PS50262">
    <property type="entry name" value="G_PROTEIN_RECEP_F1_2"/>
    <property type="match status" value="1"/>
</dbReference>
<reference evidence="11" key="1">
    <citation type="submission" date="2025-08" db="UniProtKB">
        <authorList>
            <consortium name="RefSeq"/>
        </authorList>
    </citation>
    <scope>IDENTIFICATION</scope>
</reference>
<proteinExistence type="predicted"/>
<sequence length="315" mass="35275">MDHGNKTSKVTEFILLGLTEEPRLKLTLFLIFLTIYITTWLGNLIIITTITITHQLHTPMYFLLANLAVMDISDSTVTALKMLRGFLSQPDTISYHWCMAQMFFFHLTGGSVDLLLVVMAVDRYIAIYKPLQYVLIMNRGVCTGVVAGAWAGGFVHSIIQTGLIIQLPFCGPNILNNFYCDIPQVIKLACTNTYMTELLMVCNSGLNVSVIFLVLLMSYTVILVKIRTLVAEGKQKAFSTCAAQIVVLTLNFGPAIIIYDRPFKVFPGDKIFSMMYTLVTPMLNPMIFTLRNAEMKNAIGKLKAKMLFVKSRISP</sequence>
<evidence type="ECO:0000256" key="1">
    <source>
        <dbReference type="ARBA" id="ARBA00004141"/>
    </source>
</evidence>
<dbReference type="Pfam" id="PF13853">
    <property type="entry name" value="7tm_4"/>
    <property type="match status" value="1"/>
</dbReference>
<evidence type="ECO:0000313" key="11">
    <source>
        <dbReference type="RefSeq" id="XP_020671340.2"/>
    </source>
</evidence>
<keyword evidence="7" id="KW-0807">Transducer</keyword>
<dbReference type="AlphaFoldDB" id="A0A6J0VIG7"/>
<dbReference type="PRINTS" id="PR00237">
    <property type="entry name" value="GPCRRHODOPSN"/>
</dbReference>
<dbReference type="InterPro" id="IPR000276">
    <property type="entry name" value="GPCR_Rhodpsn"/>
</dbReference>
<evidence type="ECO:0000256" key="8">
    <source>
        <dbReference type="SAM" id="Phobius"/>
    </source>
</evidence>
<evidence type="ECO:0000256" key="4">
    <source>
        <dbReference type="ARBA" id="ARBA00023040"/>
    </source>
</evidence>
<dbReference type="Gene3D" id="1.20.1070.10">
    <property type="entry name" value="Rhodopsin 7-helix transmembrane proteins"/>
    <property type="match status" value="1"/>
</dbReference>
<evidence type="ECO:0000256" key="2">
    <source>
        <dbReference type="ARBA" id="ARBA00022692"/>
    </source>
</evidence>
<dbReference type="InParanoid" id="A0A6J0VIG7"/>
<gene>
    <name evidence="11" type="primary">LOC110091526</name>
</gene>
<evidence type="ECO:0000313" key="10">
    <source>
        <dbReference type="Proteomes" id="UP001652642"/>
    </source>
</evidence>
<dbReference type="SUPFAM" id="SSF81321">
    <property type="entry name" value="Family A G protein-coupled receptor-like"/>
    <property type="match status" value="1"/>
</dbReference>